<proteinExistence type="predicted"/>
<feature type="domain" description="F-box" evidence="1">
    <location>
        <begin position="29"/>
        <end position="65"/>
    </location>
</feature>
<evidence type="ECO:0000313" key="3">
    <source>
        <dbReference type="Proteomes" id="UP001472866"/>
    </source>
</evidence>
<dbReference type="InterPro" id="IPR052050">
    <property type="entry name" value="SecEffector_AnkRepeat"/>
</dbReference>
<dbReference type="Gene3D" id="1.20.1280.50">
    <property type="match status" value="1"/>
</dbReference>
<dbReference type="EMBL" id="CP151512">
    <property type="protein sequence ID" value="WZN65524.1"/>
    <property type="molecule type" value="Genomic_DNA"/>
</dbReference>
<dbReference type="Proteomes" id="UP001472866">
    <property type="component" value="Chromosome 12"/>
</dbReference>
<dbReference type="PANTHER" id="PTHR46586">
    <property type="entry name" value="ANKYRIN REPEAT-CONTAINING PROTEIN"/>
    <property type="match status" value="1"/>
</dbReference>
<dbReference type="InterPro" id="IPR001810">
    <property type="entry name" value="F-box_dom"/>
</dbReference>
<evidence type="ECO:0000259" key="1">
    <source>
        <dbReference type="PROSITE" id="PS50181"/>
    </source>
</evidence>
<gene>
    <name evidence="2" type="ORF">HKI87_12g70830</name>
</gene>
<dbReference type="SMART" id="SM00256">
    <property type="entry name" value="FBOX"/>
    <property type="match status" value="1"/>
</dbReference>
<dbReference type="Gene3D" id="1.25.40.20">
    <property type="entry name" value="Ankyrin repeat-containing domain"/>
    <property type="match status" value="1"/>
</dbReference>
<evidence type="ECO:0000313" key="2">
    <source>
        <dbReference type="EMBL" id="WZN65524.1"/>
    </source>
</evidence>
<dbReference type="SUPFAM" id="SSF81383">
    <property type="entry name" value="F-box domain"/>
    <property type="match status" value="1"/>
</dbReference>
<dbReference type="PANTHER" id="PTHR46586:SF3">
    <property type="entry name" value="ANKYRIN REPEAT-CONTAINING PROTEIN"/>
    <property type="match status" value="1"/>
</dbReference>
<dbReference type="SUPFAM" id="SSF48403">
    <property type="entry name" value="Ankyrin repeat"/>
    <property type="match status" value="1"/>
</dbReference>
<dbReference type="CDD" id="cd09917">
    <property type="entry name" value="F-box_SF"/>
    <property type="match status" value="1"/>
</dbReference>
<name>A0AAX4PIH4_9CHLO</name>
<dbReference type="Pfam" id="PF12937">
    <property type="entry name" value="F-box-like"/>
    <property type="match status" value="1"/>
</dbReference>
<dbReference type="PROSITE" id="PS50181">
    <property type="entry name" value="FBOX"/>
    <property type="match status" value="1"/>
</dbReference>
<accession>A0AAX4PIH4</accession>
<reference evidence="2 3" key="1">
    <citation type="submission" date="2024-03" db="EMBL/GenBank/DDBJ databases">
        <title>Complete genome sequence of the green alga Chloropicon roscoffensis RCC1871.</title>
        <authorList>
            <person name="Lemieux C."/>
            <person name="Pombert J.-F."/>
            <person name="Otis C."/>
            <person name="Turmel M."/>
        </authorList>
    </citation>
    <scope>NUCLEOTIDE SEQUENCE [LARGE SCALE GENOMIC DNA]</scope>
    <source>
        <strain evidence="2 3">RCC1871</strain>
    </source>
</reference>
<dbReference type="AlphaFoldDB" id="A0AAX4PIH4"/>
<sequence length="369" mass="41143">MADHARAWWCCGARFRRSSEAHPQQGPRESPAESLPDELWLKILEDLSDSDMCAMAGVCKRFRRLQVASGRKLEISARDVYDPECPLSEDWCYWQSRSRTKSVFHKAVIIDAAARRGFLGVLKFWKKTRAYKKSGMTEWACVNAAQGGHLDVLKFLVAEGCPFNRDEICDQSALHGHIHVLEWLRWERGAPLRPSTCASAAAGGHLEVLKWLVNVAQCPFDVNTCVAAAKAGHLDVLKWARANGAPWDENVTTAAAYKGRLEALIWMREQDPPCPWNADMAAAAAFGGHLDVLKWVRSQSPQAPWDEKTCTCAAKANNLEILQWVRAQDPPCPWNWMTVAAARGDYGQNELLNWALENGCPGIGVSISF</sequence>
<protein>
    <submittedName>
        <fullName evidence="2">Ankyrin repeat protein</fullName>
    </submittedName>
</protein>
<dbReference type="Pfam" id="PF13637">
    <property type="entry name" value="Ank_4"/>
    <property type="match status" value="1"/>
</dbReference>
<organism evidence="2 3">
    <name type="scientific">Chloropicon roscoffensis</name>
    <dbReference type="NCBI Taxonomy" id="1461544"/>
    <lineage>
        <taxon>Eukaryota</taxon>
        <taxon>Viridiplantae</taxon>
        <taxon>Chlorophyta</taxon>
        <taxon>Chloropicophyceae</taxon>
        <taxon>Chloropicales</taxon>
        <taxon>Chloropicaceae</taxon>
        <taxon>Chloropicon</taxon>
    </lineage>
</organism>
<dbReference type="InterPro" id="IPR036047">
    <property type="entry name" value="F-box-like_dom_sf"/>
</dbReference>
<dbReference type="InterPro" id="IPR002110">
    <property type="entry name" value="Ankyrin_rpt"/>
</dbReference>
<dbReference type="InterPro" id="IPR036770">
    <property type="entry name" value="Ankyrin_rpt-contain_sf"/>
</dbReference>
<keyword evidence="3" id="KW-1185">Reference proteome</keyword>